<dbReference type="RefSeq" id="WP_178367926.1">
    <property type="nucleotide sequence ID" value="NZ_JACADJ010000079.1"/>
</dbReference>
<dbReference type="GO" id="GO:0046872">
    <property type="term" value="F:metal ion binding"/>
    <property type="evidence" value="ECO:0007669"/>
    <property type="project" value="InterPro"/>
</dbReference>
<evidence type="ECO:0000256" key="1">
    <source>
        <dbReference type="ARBA" id="ARBA00022448"/>
    </source>
</evidence>
<dbReference type="CDD" id="cd01041">
    <property type="entry name" value="Rubrerythrin"/>
    <property type="match status" value="1"/>
</dbReference>
<dbReference type="SUPFAM" id="SSF47240">
    <property type="entry name" value="Ferritin-like"/>
    <property type="match status" value="1"/>
</dbReference>
<dbReference type="InterPro" id="IPR012347">
    <property type="entry name" value="Ferritin-like"/>
</dbReference>
<organism evidence="4 5">
    <name type="scientific">Desulfobacter latus</name>
    <dbReference type="NCBI Taxonomy" id="2292"/>
    <lineage>
        <taxon>Bacteria</taxon>
        <taxon>Pseudomonadati</taxon>
        <taxon>Thermodesulfobacteriota</taxon>
        <taxon>Desulfobacteria</taxon>
        <taxon>Desulfobacterales</taxon>
        <taxon>Desulfobacteraceae</taxon>
        <taxon>Desulfobacter</taxon>
    </lineage>
</organism>
<dbReference type="Pfam" id="PF02915">
    <property type="entry name" value="Rubrerythrin"/>
    <property type="match status" value="1"/>
</dbReference>
<dbReference type="Proteomes" id="UP000553343">
    <property type="component" value="Unassembled WGS sequence"/>
</dbReference>
<reference evidence="4 5" key="1">
    <citation type="submission" date="2020-06" db="EMBL/GenBank/DDBJ databases">
        <title>High-quality draft genome of sulfate reducer Desulfobacter latus type strain AcrS2 isolated from marine sediment.</title>
        <authorList>
            <person name="Hoppe M."/>
            <person name="Larsen C.K."/>
            <person name="Marshall I.P.G."/>
            <person name="Schramm A."/>
            <person name="Marietou A.G."/>
        </authorList>
    </citation>
    <scope>NUCLEOTIDE SEQUENCE [LARGE SCALE GENOMIC DNA]</scope>
    <source>
        <strain evidence="4 5">AcRS2</strain>
    </source>
</reference>
<dbReference type="Pfam" id="PF21349">
    <property type="entry name" value="RUBY_RBDX"/>
    <property type="match status" value="1"/>
</dbReference>
<feature type="domain" description="Ferritin-like diiron" evidence="3">
    <location>
        <begin position="1"/>
        <end position="127"/>
    </location>
</feature>
<dbReference type="EMBL" id="JACADJ010000079">
    <property type="protein sequence ID" value="NWH06473.1"/>
    <property type="molecule type" value="Genomic_DNA"/>
</dbReference>
<dbReference type="PANTHER" id="PTHR33746:SF4">
    <property type="entry name" value="RUBRERYTHRIN"/>
    <property type="match status" value="1"/>
</dbReference>
<dbReference type="PANTHER" id="PTHR33746">
    <property type="entry name" value="RUBRERYTHRIN"/>
    <property type="match status" value="1"/>
</dbReference>
<keyword evidence="1" id="KW-0813">Transport</keyword>
<gene>
    <name evidence="4" type="ORF">HXW94_16035</name>
</gene>
<comment type="caution">
    <text evidence="4">The sequence shown here is derived from an EMBL/GenBank/DDBJ whole genome shotgun (WGS) entry which is preliminary data.</text>
</comment>
<dbReference type="InterPro" id="IPR052753">
    <property type="entry name" value="Rbr2/Nigerythrin"/>
</dbReference>
<dbReference type="InterPro" id="IPR009040">
    <property type="entry name" value="Ferritin-like_diiron"/>
</dbReference>
<dbReference type="InterPro" id="IPR003251">
    <property type="entry name" value="Rr_diiron-bd_dom"/>
</dbReference>
<dbReference type="Gene3D" id="2.20.28.10">
    <property type="match status" value="1"/>
</dbReference>
<evidence type="ECO:0000313" key="5">
    <source>
        <dbReference type="Proteomes" id="UP000553343"/>
    </source>
</evidence>
<dbReference type="AlphaFoldDB" id="A0A850T3Y4"/>
<accession>A0A850T3Y4</accession>
<dbReference type="Gene3D" id="1.20.1260.10">
    <property type="match status" value="1"/>
</dbReference>
<keyword evidence="2" id="KW-0249">Electron transport</keyword>
<protein>
    <submittedName>
        <fullName evidence="4">Rubrerythrin family protein</fullName>
    </submittedName>
</protein>
<evidence type="ECO:0000256" key="2">
    <source>
        <dbReference type="ARBA" id="ARBA00022982"/>
    </source>
</evidence>
<dbReference type="InterPro" id="IPR048574">
    <property type="entry name" value="RUBY_RBDX"/>
</dbReference>
<evidence type="ECO:0000259" key="3">
    <source>
        <dbReference type="PROSITE" id="PS50905"/>
    </source>
</evidence>
<evidence type="ECO:0000313" key="4">
    <source>
        <dbReference type="EMBL" id="NWH06473.1"/>
    </source>
</evidence>
<sequence length="166" mass="17680">MGTMENLAAAFAGESQANRKYLAYAAKADKDGFPQVAKLFRAAAEAETIHAHAHLRAMGGINSTVENLEDAIAGEAHEFTDMYPEFIAEAEKEGNKKAVTTFKFAMPVEEVHHGLYAKALAAVKGGGDLPEASILICPVCGHTIENSAPEKCPVCNTPGTKYIEIS</sequence>
<name>A0A850T3Y4_9BACT</name>
<dbReference type="SUPFAM" id="SSF57802">
    <property type="entry name" value="Rubredoxin-like"/>
    <property type="match status" value="1"/>
</dbReference>
<keyword evidence="5" id="KW-1185">Reference proteome</keyword>
<dbReference type="GO" id="GO:0016491">
    <property type="term" value="F:oxidoreductase activity"/>
    <property type="evidence" value="ECO:0007669"/>
    <property type="project" value="InterPro"/>
</dbReference>
<dbReference type="PROSITE" id="PS50905">
    <property type="entry name" value="FERRITIN_LIKE"/>
    <property type="match status" value="1"/>
</dbReference>
<dbReference type="InterPro" id="IPR009078">
    <property type="entry name" value="Ferritin-like_SF"/>
</dbReference>
<proteinExistence type="predicted"/>